<dbReference type="InterPro" id="IPR029058">
    <property type="entry name" value="AB_hydrolase_fold"/>
</dbReference>
<keyword evidence="4" id="KW-1185">Reference proteome</keyword>
<comment type="caution">
    <text evidence="3">The sequence shown here is derived from an EMBL/GenBank/DDBJ whole genome shotgun (WGS) entry which is preliminary data.</text>
</comment>
<feature type="signal peptide" evidence="1">
    <location>
        <begin position="1"/>
        <end position="30"/>
    </location>
</feature>
<evidence type="ECO:0000313" key="4">
    <source>
        <dbReference type="Proteomes" id="UP001642464"/>
    </source>
</evidence>
<dbReference type="SUPFAM" id="SSF53474">
    <property type="entry name" value="alpha/beta-Hydrolases"/>
    <property type="match status" value="1"/>
</dbReference>
<dbReference type="Proteomes" id="UP001642464">
    <property type="component" value="Unassembled WGS sequence"/>
</dbReference>
<dbReference type="PANTHER" id="PTHR43798">
    <property type="entry name" value="MONOACYLGLYCEROL LIPASE"/>
    <property type="match status" value="1"/>
</dbReference>
<evidence type="ECO:0000256" key="1">
    <source>
        <dbReference type="SAM" id="SignalP"/>
    </source>
</evidence>
<dbReference type="PANTHER" id="PTHR43798:SF33">
    <property type="entry name" value="HYDROLASE, PUTATIVE (AFU_ORTHOLOGUE AFUA_2G14860)-RELATED"/>
    <property type="match status" value="1"/>
</dbReference>
<dbReference type="Gene3D" id="3.40.50.1820">
    <property type="entry name" value="alpha/beta hydrolase"/>
    <property type="match status" value="1"/>
</dbReference>
<dbReference type="Pfam" id="PF00561">
    <property type="entry name" value="Abhydrolase_1"/>
    <property type="match status" value="1"/>
</dbReference>
<reference evidence="3 4" key="1">
    <citation type="submission" date="2024-02" db="EMBL/GenBank/DDBJ databases">
        <authorList>
            <person name="Chen Y."/>
            <person name="Shah S."/>
            <person name="Dougan E. K."/>
            <person name="Thang M."/>
            <person name="Chan C."/>
        </authorList>
    </citation>
    <scope>NUCLEOTIDE SEQUENCE [LARGE SCALE GENOMIC DNA]</scope>
</reference>
<protein>
    <recommendedName>
        <fullName evidence="2">AB hydrolase-1 domain-containing protein</fullName>
    </recommendedName>
</protein>
<dbReference type="EMBL" id="CAXAMM010002227">
    <property type="protein sequence ID" value="CAK8995404.1"/>
    <property type="molecule type" value="Genomic_DNA"/>
</dbReference>
<keyword evidence="1" id="KW-0732">Signal</keyword>
<evidence type="ECO:0000313" key="3">
    <source>
        <dbReference type="EMBL" id="CAK8995404.1"/>
    </source>
</evidence>
<proteinExistence type="predicted"/>
<feature type="domain" description="AB hydrolase-1" evidence="2">
    <location>
        <begin position="87"/>
        <end position="189"/>
    </location>
</feature>
<dbReference type="InterPro" id="IPR000073">
    <property type="entry name" value="AB_hydrolase_1"/>
</dbReference>
<dbReference type="InterPro" id="IPR050266">
    <property type="entry name" value="AB_hydrolase_sf"/>
</dbReference>
<gene>
    <name evidence="3" type="ORF">SCF082_LOCUS4348</name>
</gene>
<organism evidence="3 4">
    <name type="scientific">Durusdinium trenchii</name>
    <dbReference type="NCBI Taxonomy" id="1381693"/>
    <lineage>
        <taxon>Eukaryota</taxon>
        <taxon>Sar</taxon>
        <taxon>Alveolata</taxon>
        <taxon>Dinophyceae</taxon>
        <taxon>Suessiales</taxon>
        <taxon>Symbiodiniaceae</taxon>
        <taxon>Durusdinium</taxon>
    </lineage>
</organism>
<evidence type="ECO:0000259" key="2">
    <source>
        <dbReference type="Pfam" id="PF00561"/>
    </source>
</evidence>
<name>A0ABP0I1T9_9DINO</name>
<sequence length="339" mass="37303">MSERRGSPRRMPRWWIAAALAALAAWEGLPQQLLHTRDTQWYVEAPTADWKRDGVRSVFVTANGIRVHLETTAEEGAGEAAVAARQHVLIVPGTGTGAGMFRRWPSKDDSMVAELSKRKGVVVTAVDLRGHGRTTVTPGPYSVELLAEDVAGAMRSAFPGEKFHVYGLSVGMGVAMVLALDHKDVVASISGNGFLFDRSVFQFDAWFFSRPFVTRALGMQLLATAAEMVLDINERGVFVEESRHMPLEGFVQTSLSWLDFNVTHRMHEYEAPMLLLSPDKDAKATGNSKAQFLRETAGCRAKVDIVEFAGFSHFMPFERGGPRRIVEAMVRSHGLGESA</sequence>
<accession>A0ABP0I1T9</accession>
<feature type="chain" id="PRO_5046965381" description="AB hydrolase-1 domain-containing protein" evidence="1">
    <location>
        <begin position="31"/>
        <end position="339"/>
    </location>
</feature>